<evidence type="ECO:0000313" key="2">
    <source>
        <dbReference type="EMBL" id="TCC03437.1"/>
    </source>
</evidence>
<evidence type="ECO:0000256" key="1">
    <source>
        <dbReference type="SAM" id="Phobius"/>
    </source>
</evidence>
<name>A0A4R0GZA8_9ENTR</name>
<keyword evidence="1" id="KW-0472">Membrane</keyword>
<dbReference type="OrthoDB" id="6614204at2"/>
<proteinExistence type="predicted"/>
<accession>A0A4R0GZA8</accession>
<feature type="transmembrane region" description="Helical" evidence="1">
    <location>
        <begin position="147"/>
        <end position="164"/>
    </location>
</feature>
<protein>
    <submittedName>
        <fullName evidence="2">Uncharacterized protein</fullName>
    </submittedName>
</protein>
<keyword evidence="3" id="KW-1185">Reference proteome</keyword>
<gene>
    <name evidence="2" type="ORF">E0L21_15690</name>
</gene>
<comment type="caution">
    <text evidence="2">The sequence shown here is derived from an EMBL/GenBank/DDBJ whole genome shotgun (WGS) entry which is preliminary data.</text>
</comment>
<reference evidence="2 3" key="1">
    <citation type="submission" date="2019-02" db="EMBL/GenBank/DDBJ databases">
        <title>The draft genome of Kosakonia quasisacchari strain WCHKQ120001.</title>
        <authorList>
            <person name="Wang C."/>
            <person name="Feng Y."/>
            <person name="Zong Z."/>
        </authorList>
    </citation>
    <scope>NUCLEOTIDE SEQUENCE [LARGE SCALE GENOMIC DNA]</scope>
    <source>
        <strain evidence="2 3">WCHKQ120001</strain>
    </source>
</reference>
<feature type="transmembrane region" description="Helical" evidence="1">
    <location>
        <begin position="118"/>
        <end position="141"/>
    </location>
</feature>
<feature type="transmembrane region" description="Helical" evidence="1">
    <location>
        <begin position="84"/>
        <end position="106"/>
    </location>
</feature>
<dbReference type="AlphaFoldDB" id="A0A4R0GZA8"/>
<feature type="transmembrane region" description="Helical" evidence="1">
    <location>
        <begin position="55"/>
        <end position="78"/>
    </location>
</feature>
<dbReference type="Proteomes" id="UP000291793">
    <property type="component" value="Unassembled WGS sequence"/>
</dbReference>
<organism evidence="2 3">
    <name type="scientific">Kosakonia quasisacchari</name>
    <dbReference type="NCBI Taxonomy" id="2529380"/>
    <lineage>
        <taxon>Bacteria</taxon>
        <taxon>Pseudomonadati</taxon>
        <taxon>Pseudomonadota</taxon>
        <taxon>Gammaproteobacteria</taxon>
        <taxon>Enterobacterales</taxon>
        <taxon>Enterobacteriaceae</taxon>
        <taxon>Kosakonia</taxon>
    </lineage>
</organism>
<dbReference type="RefSeq" id="WP_131411076.1">
    <property type="nucleotide sequence ID" value="NZ_SJOP01000014.1"/>
</dbReference>
<sequence>MMKYIKKSLALSNVIAKKISTNDPQQLELIKERLKNRFGVPVGTHMTGIPLGISVILAIFCYAMPQASLWMIIFNWLSIPEYKVLIGVFFAAAVYCVLIMTTMLLTARGSLVGLKSHLFVIALTGTVAILYFISAFFSLLFGGVDNYTPQITSVLGLAFFLLNVKWINSSLFYRSIALSLHNRVWRKQLKIEARQAQMLKR</sequence>
<keyword evidence="1" id="KW-1133">Transmembrane helix</keyword>
<keyword evidence="1" id="KW-0812">Transmembrane</keyword>
<dbReference type="EMBL" id="SJOP01000014">
    <property type="protein sequence ID" value="TCC03437.1"/>
    <property type="molecule type" value="Genomic_DNA"/>
</dbReference>
<evidence type="ECO:0000313" key="3">
    <source>
        <dbReference type="Proteomes" id="UP000291793"/>
    </source>
</evidence>